<evidence type="ECO:0000256" key="1">
    <source>
        <dbReference type="ARBA" id="ARBA00005323"/>
    </source>
</evidence>
<name>A0ABR9AG61_9BACT</name>
<dbReference type="PANTHER" id="PTHR28004:SF2">
    <property type="entry name" value="D-SERINE DEHYDRATASE"/>
    <property type="match status" value="1"/>
</dbReference>
<dbReference type="InterPro" id="IPR001608">
    <property type="entry name" value="Ala_racemase_N"/>
</dbReference>
<feature type="domain" description="D-serine dehydratase-like" evidence="4">
    <location>
        <begin position="250"/>
        <end position="355"/>
    </location>
</feature>
<dbReference type="InterPro" id="IPR042208">
    <property type="entry name" value="D-ser_dehydrat-like_sf"/>
</dbReference>
<evidence type="ECO:0000259" key="4">
    <source>
        <dbReference type="Pfam" id="PF14031"/>
    </source>
</evidence>
<gene>
    <name evidence="5" type="ORF">IFO69_01770</name>
</gene>
<dbReference type="Gene3D" id="3.20.20.10">
    <property type="entry name" value="Alanine racemase"/>
    <property type="match status" value="1"/>
</dbReference>
<comment type="caution">
    <text evidence="5">The sequence shown here is derived from an EMBL/GenBank/DDBJ whole genome shotgun (WGS) entry which is preliminary data.</text>
</comment>
<keyword evidence="2" id="KW-0456">Lyase</keyword>
<dbReference type="InterPro" id="IPR029066">
    <property type="entry name" value="PLP-binding_barrel"/>
</dbReference>
<dbReference type="Pfam" id="PF01168">
    <property type="entry name" value="Ala_racemase_N"/>
    <property type="match status" value="1"/>
</dbReference>
<organism evidence="5 6">
    <name type="scientific">Echinicola arenosa</name>
    <dbReference type="NCBI Taxonomy" id="2774144"/>
    <lineage>
        <taxon>Bacteria</taxon>
        <taxon>Pseudomonadati</taxon>
        <taxon>Bacteroidota</taxon>
        <taxon>Cytophagia</taxon>
        <taxon>Cytophagales</taxon>
        <taxon>Cyclobacteriaceae</taxon>
        <taxon>Echinicola</taxon>
    </lineage>
</organism>
<sequence length="373" mass="41552">MYSFSVTSPTLLINEDICRQNLRKMSEKAKKHGLELIPHFKTHQSLKVGEWCRSYNIQEITVSSIDMASYFAPQNWQNIHIAFPFNPREVQRLNELSEKHSLSVQLVNEEVTALLAEKLKYKVGFFIEIDAGYGRTGVEVSDFGLIEKIMRMAKTNPNLQFKGFYIHAGHTYHATLNEIEEIHQQTKAALHMLKDKYFTEFPGLVTRSGDTPSCSLMDDFEGIDQIGPGNFVFYDLTQASIGSCEKEDIAVALAAPIVDIKKSKGEILLHAGGVHLSKDVLTQANGKKNFGEVVLLTKSGWSIPSKTSYLKSISQEHGIVQADATLINNVKIGDVLGVLPIHSCMTADCMGSYMTLSGELVDHLKGNPNHSYK</sequence>
<protein>
    <submittedName>
        <fullName evidence="5">Alanine racemase</fullName>
    </submittedName>
</protein>
<evidence type="ECO:0000313" key="5">
    <source>
        <dbReference type="EMBL" id="MBD8487464.1"/>
    </source>
</evidence>
<evidence type="ECO:0000259" key="3">
    <source>
        <dbReference type="Pfam" id="PF01168"/>
    </source>
</evidence>
<dbReference type="PANTHER" id="PTHR28004">
    <property type="entry name" value="ZGC:162816-RELATED"/>
    <property type="match status" value="1"/>
</dbReference>
<proteinExistence type="inferred from homology"/>
<dbReference type="InterPro" id="IPR051466">
    <property type="entry name" value="D-amino_acid_metab_enzyme"/>
</dbReference>
<dbReference type="Pfam" id="PF14031">
    <property type="entry name" value="D-ser_dehydrat"/>
    <property type="match status" value="1"/>
</dbReference>
<dbReference type="Proteomes" id="UP000647133">
    <property type="component" value="Unassembled WGS sequence"/>
</dbReference>
<evidence type="ECO:0000256" key="2">
    <source>
        <dbReference type="ARBA" id="ARBA00023239"/>
    </source>
</evidence>
<dbReference type="RefSeq" id="WP_192007393.1">
    <property type="nucleotide sequence ID" value="NZ_JACYTQ010000001.1"/>
</dbReference>
<comment type="similarity">
    <text evidence="1">Belongs to the DSD1 family.</text>
</comment>
<accession>A0ABR9AG61</accession>
<keyword evidence="6" id="KW-1185">Reference proteome</keyword>
<dbReference type="InterPro" id="IPR026956">
    <property type="entry name" value="D-ser_dehydrat-like_dom"/>
</dbReference>
<reference evidence="5 6" key="1">
    <citation type="submission" date="2020-09" db="EMBL/GenBank/DDBJ databases">
        <title>Echinicola sp. CAU 1574 isolated from sand of Sido Beach.</title>
        <authorList>
            <person name="Kim W."/>
        </authorList>
    </citation>
    <scope>NUCLEOTIDE SEQUENCE [LARGE SCALE GENOMIC DNA]</scope>
    <source>
        <strain evidence="5 6">CAU 1574</strain>
    </source>
</reference>
<dbReference type="SUPFAM" id="SSF51419">
    <property type="entry name" value="PLP-binding barrel"/>
    <property type="match status" value="1"/>
</dbReference>
<dbReference type="EMBL" id="JACYTQ010000001">
    <property type="protein sequence ID" value="MBD8487464.1"/>
    <property type="molecule type" value="Genomic_DNA"/>
</dbReference>
<feature type="domain" description="Alanine racemase N-terminal" evidence="3">
    <location>
        <begin position="13"/>
        <end position="195"/>
    </location>
</feature>
<dbReference type="Gene3D" id="2.40.37.20">
    <property type="entry name" value="D-serine dehydratase-like domain"/>
    <property type="match status" value="1"/>
</dbReference>
<evidence type="ECO:0000313" key="6">
    <source>
        <dbReference type="Proteomes" id="UP000647133"/>
    </source>
</evidence>